<evidence type="ECO:0000313" key="7">
    <source>
        <dbReference type="Proteomes" id="UP000315003"/>
    </source>
</evidence>
<evidence type="ECO:0000256" key="2">
    <source>
        <dbReference type="ARBA" id="ARBA00006906"/>
    </source>
</evidence>
<dbReference type="Gene3D" id="3.20.20.70">
    <property type="entry name" value="Aldolase class I"/>
    <property type="match status" value="1"/>
</dbReference>
<dbReference type="PROSITE" id="PS00160">
    <property type="entry name" value="ALDOLASE_KDPG_KHG_2"/>
    <property type="match status" value="1"/>
</dbReference>
<dbReference type="Proteomes" id="UP000315003">
    <property type="component" value="Chromosome"/>
</dbReference>
<sequence>MEKLDLTSGHGLIAILRGIQPDESVEIVQAIFDAGIRIVEVPLNSPDPLDSINRISLAFGERMLIGAGTVLDVHSVRKVDQAGGKLIVSPNTNPVVIAEAKQLEMLSCPGVMTVSECFAALDAGADGLKLFPASTMGTSFIGASRAVLPTGTPLIPVGGVDEHSIGNWFAAGADGFGLGTSIYKPGMTAKQVSERCATIVSALQSCSDELAGHRSPGHGTV</sequence>
<comment type="subunit">
    <text evidence="3">Homotrimer.</text>
</comment>
<dbReference type="NCBIfam" id="NF006600">
    <property type="entry name" value="PRK09140.1"/>
    <property type="match status" value="1"/>
</dbReference>
<protein>
    <submittedName>
        <fullName evidence="6">2-dehydro-3-deoxy-6-phosphogalactonate aldolase</fullName>
        <ecNumber evidence="6">4.1.2.21</ecNumber>
    </submittedName>
</protein>
<keyword evidence="4 6" id="KW-0456">Lyase</keyword>
<keyword evidence="7" id="KW-1185">Reference proteome</keyword>
<dbReference type="SUPFAM" id="SSF51569">
    <property type="entry name" value="Aldolase"/>
    <property type="match status" value="1"/>
</dbReference>
<dbReference type="AlphaFoldDB" id="A0A517SV46"/>
<dbReference type="InterPro" id="IPR000887">
    <property type="entry name" value="Aldlse_KDPG_KHG"/>
</dbReference>
<accession>A0A517SV46</accession>
<comment type="similarity">
    <text evidence="2">Belongs to the KHG/KDPG aldolase family.</text>
</comment>
<dbReference type="PANTHER" id="PTHR30246:SF1">
    <property type="entry name" value="2-DEHYDRO-3-DEOXY-6-PHOSPHOGALACTONATE ALDOLASE-RELATED"/>
    <property type="match status" value="1"/>
</dbReference>
<dbReference type="GO" id="GO:0008674">
    <property type="term" value="F:2-dehydro-3-deoxy-6-phosphogalactonate aldolase activity"/>
    <property type="evidence" value="ECO:0007669"/>
    <property type="project" value="UniProtKB-EC"/>
</dbReference>
<dbReference type="Pfam" id="PF01081">
    <property type="entry name" value="Aldolase"/>
    <property type="match status" value="1"/>
</dbReference>
<comment type="pathway">
    <text evidence="1">Carbohydrate acid metabolism.</text>
</comment>
<dbReference type="OrthoDB" id="9802667at2"/>
<dbReference type="RefSeq" id="WP_145272220.1">
    <property type="nucleotide sequence ID" value="NZ_CP036272.1"/>
</dbReference>
<proteinExistence type="inferred from homology"/>
<dbReference type="CDD" id="cd00452">
    <property type="entry name" value="KDPG_aldolase"/>
    <property type="match status" value="1"/>
</dbReference>
<evidence type="ECO:0000256" key="4">
    <source>
        <dbReference type="ARBA" id="ARBA00023239"/>
    </source>
</evidence>
<dbReference type="PANTHER" id="PTHR30246">
    <property type="entry name" value="2-KETO-3-DEOXY-6-PHOSPHOGLUCONATE ALDOLASE"/>
    <property type="match status" value="1"/>
</dbReference>
<dbReference type="EMBL" id="CP036272">
    <property type="protein sequence ID" value="QDT60005.1"/>
    <property type="molecule type" value="Genomic_DNA"/>
</dbReference>
<name>A0A517SV46_9BACT</name>
<dbReference type="InterPro" id="IPR031338">
    <property type="entry name" value="KDPG/KHG_AS_2"/>
</dbReference>
<evidence type="ECO:0000256" key="3">
    <source>
        <dbReference type="ARBA" id="ARBA00011233"/>
    </source>
</evidence>
<keyword evidence="5" id="KW-0119">Carbohydrate metabolism</keyword>
<dbReference type="InterPro" id="IPR013785">
    <property type="entry name" value="Aldolase_TIM"/>
</dbReference>
<reference evidence="6 7" key="1">
    <citation type="submission" date="2019-02" db="EMBL/GenBank/DDBJ databases">
        <title>Deep-cultivation of Planctomycetes and their phenomic and genomic characterization uncovers novel biology.</title>
        <authorList>
            <person name="Wiegand S."/>
            <person name="Jogler M."/>
            <person name="Boedeker C."/>
            <person name="Pinto D."/>
            <person name="Vollmers J."/>
            <person name="Rivas-Marin E."/>
            <person name="Kohn T."/>
            <person name="Peeters S.H."/>
            <person name="Heuer A."/>
            <person name="Rast P."/>
            <person name="Oberbeckmann S."/>
            <person name="Bunk B."/>
            <person name="Jeske O."/>
            <person name="Meyerdierks A."/>
            <person name="Storesund J.E."/>
            <person name="Kallscheuer N."/>
            <person name="Luecker S."/>
            <person name="Lage O.M."/>
            <person name="Pohl T."/>
            <person name="Merkel B.J."/>
            <person name="Hornburger P."/>
            <person name="Mueller R.-W."/>
            <person name="Bruemmer F."/>
            <person name="Labrenz M."/>
            <person name="Spormann A.M."/>
            <person name="Op den Camp H."/>
            <person name="Overmann J."/>
            <person name="Amann R."/>
            <person name="Jetten M.S.M."/>
            <person name="Mascher T."/>
            <person name="Medema M.H."/>
            <person name="Devos D.P."/>
            <person name="Kaster A.-K."/>
            <person name="Ovreas L."/>
            <person name="Rohde M."/>
            <person name="Galperin M.Y."/>
            <person name="Jogler C."/>
        </authorList>
    </citation>
    <scope>NUCLEOTIDE SEQUENCE [LARGE SCALE GENOMIC DNA]</scope>
    <source>
        <strain evidence="6 7">SV_7m_r</strain>
    </source>
</reference>
<evidence type="ECO:0000256" key="5">
    <source>
        <dbReference type="ARBA" id="ARBA00023277"/>
    </source>
</evidence>
<organism evidence="6 7">
    <name type="scientific">Stieleria bergensis</name>
    <dbReference type="NCBI Taxonomy" id="2528025"/>
    <lineage>
        <taxon>Bacteria</taxon>
        <taxon>Pseudomonadati</taxon>
        <taxon>Planctomycetota</taxon>
        <taxon>Planctomycetia</taxon>
        <taxon>Pirellulales</taxon>
        <taxon>Pirellulaceae</taxon>
        <taxon>Stieleria</taxon>
    </lineage>
</organism>
<evidence type="ECO:0000256" key="1">
    <source>
        <dbReference type="ARBA" id="ARBA00004761"/>
    </source>
</evidence>
<dbReference type="EC" id="4.1.2.21" evidence="6"/>
<gene>
    <name evidence="6" type="primary">dgoA</name>
    <name evidence="6" type="ORF">SV7mr_25210</name>
</gene>
<evidence type="ECO:0000313" key="6">
    <source>
        <dbReference type="EMBL" id="QDT60005.1"/>
    </source>
</evidence>